<dbReference type="Proteomes" id="UP000244855">
    <property type="component" value="Unassembled WGS sequence"/>
</dbReference>
<evidence type="ECO:0000256" key="1">
    <source>
        <dbReference type="SAM" id="MobiDB-lite"/>
    </source>
</evidence>
<protein>
    <submittedName>
        <fullName evidence="2">Uncharacterized protein</fullName>
    </submittedName>
</protein>
<keyword evidence="3" id="KW-1185">Reference proteome</keyword>
<dbReference type="AlphaFoldDB" id="A0A2V1DSP2"/>
<name>A0A2V1DSP2_9PLEO</name>
<proteinExistence type="predicted"/>
<evidence type="ECO:0000313" key="2">
    <source>
        <dbReference type="EMBL" id="PVI00264.1"/>
    </source>
</evidence>
<feature type="compositionally biased region" description="Low complexity" evidence="1">
    <location>
        <begin position="124"/>
        <end position="133"/>
    </location>
</feature>
<organism evidence="2 3">
    <name type="scientific">Periconia macrospinosa</name>
    <dbReference type="NCBI Taxonomy" id="97972"/>
    <lineage>
        <taxon>Eukaryota</taxon>
        <taxon>Fungi</taxon>
        <taxon>Dikarya</taxon>
        <taxon>Ascomycota</taxon>
        <taxon>Pezizomycotina</taxon>
        <taxon>Dothideomycetes</taxon>
        <taxon>Pleosporomycetidae</taxon>
        <taxon>Pleosporales</taxon>
        <taxon>Massarineae</taxon>
        <taxon>Periconiaceae</taxon>
        <taxon>Periconia</taxon>
    </lineage>
</organism>
<accession>A0A2V1DSP2</accession>
<dbReference type="EMBL" id="KZ805376">
    <property type="protein sequence ID" value="PVI00264.1"/>
    <property type="molecule type" value="Genomic_DNA"/>
</dbReference>
<gene>
    <name evidence="2" type="ORF">DM02DRAFT_398810</name>
</gene>
<reference evidence="2 3" key="1">
    <citation type="journal article" date="2018" name="Sci. Rep.">
        <title>Comparative genomics provides insights into the lifestyle and reveals functional heterogeneity of dark septate endophytic fungi.</title>
        <authorList>
            <person name="Knapp D.G."/>
            <person name="Nemeth J.B."/>
            <person name="Barry K."/>
            <person name="Hainaut M."/>
            <person name="Henrissat B."/>
            <person name="Johnson J."/>
            <person name="Kuo A."/>
            <person name="Lim J.H.P."/>
            <person name="Lipzen A."/>
            <person name="Nolan M."/>
            <person name="Ohm R.A."/>
            <person name="Tamas L."/>
            <person name="Grigoriev I.V."/>
            <person name="Spatafora J.W."/>
            <person name="Nagy L.G."/>
            <person name="Kovacs G.M."/>
        </authorList>
    </citation>
    <scope>NUCLEOTIDE SEQUENCE [LARGE SCALE GENOMIC DNA]</scope>
    <source>
        <strain evidence="2 3">DSE2036</strain>
    </source>
</reference>
<evidence type="ECO:0000313" key="3">
    <source>
        <dbReference type="Proteomes" id="UP000244855"/>
    </source>
</evidence>
<feature type="region of interest" description="Disordered" evidence="1">
    <location>
        <begin position="121"/>
        <end position="155"/>
    </location>
</feature>
<sequence length="183" mass="19858">MPASPAPTVNAHGSLLNLITNAWQPSLLIAHCSLLTATAPPCAPANRAQRSIEAQSHLTRHGEMGITVMCLSPRPMDTCPEVPVGLRNNAIHLGTYHLAVTGRICGVEFRFLCSSLGGSEWRGRPTGSGRRSPVLGENEMEPRATLPPSSTRSSLVPKRAHDSEWALTPEPCIFFLLVLRWSY</sequence>